<evidence type="ECO:0000313" key="2">
    <source>
        <dbReference type="EMBL" id="KAK1842290.1"/>
    </source>
</evidence>
<feature type="region of interest" description="Disordered" evidence="1">
    <location>
        <begin position="1"/>
        <end position="27"/>
    </location>
</feature>
<dbReference type="AlphaFoldDB" id="A0AAD9A8B7"/>
<feature type="compositionally biased region" description="Low complexity" evidence="1">
    <location>
        <begin position="77"/>
        <end position="90"/>
    </location>
</feature>
<name>A0AAD9A8B7_9PEZI</name>
<comment type="caution">
    <text evidence="2">The sequence shown here is derived from an EMBL/GenBank/DDBJ whole genome shotgun (WGS) entry which is preliminary data.</text>
</comment>
<feature type="region of interest" description="Disordered" evidence="1">
    <location>
        <begin position="57"/>
        <end position="90"/>
    </location>
</feature>
<reference evidence="2" key="1">
    <citation type="submission" date="2023-01" db="EMBL/GenBank/DDBJ databases">
        <title>Colletotrichum chrysophilum M932 genome sequence.</title>
        <authorList>
            <person name="Baroncelli R."/>
        </authorList>
    </citation>
    <scope>NUCLEOTIDE SEQUENCE</scope>
    <source>
        <strain evidence="2">M932</strain>
    </source>
</reference>
<proteinExistence type="predicted"/>
<protein>
    <submittedName>
        <fullName evidence="2">Uncharacterized protein</fullName>
    </submittedName>
</protein>
<organism evidence="2 3">
    <name type="scientific">Colletotrichum chrysophilum</name>
    <dbReference type="NCBI Taxonomy" id="1836956"/>
    <lineage>
        <taxon>Eukaryota</taxon>
        <taxon>Fungi</taxon>
        <taxon>Dikarya</taxon>
        <taxon>Ascomycota</taxon>
        <taxon>Pezizomycotina</taxon>
        <taxon>Sordariomycetes</taxon>
        <taxon>Hypocreomycetidae</taxon>
        <taxon>Glomerellales</taxon>
        <taxon>Glomerellaceae</taxon>
        <taxon>Colletotrichum</taxon>
        <taxon>Colletotrichum gloeosporioides species complex</taxon>
    </lineage>
</organism>
<sequence length="101" mass="11130">MRRVLETPSAENRAGQSHPRTYRPRAGEAPVGWMHHAVEDEPRCMGISTDVKKAKIKQLTGRYPSKKSEKSRHASRQRAGLAGAGQGRASSVCERAFLLCS</sequence>
<gene>
    <name evidence="2" type="ORF">CCHR01_15067</name>
</gene>
<keyword evidence="3" id="KW-1185">Reference proteome</keyword>
<dbReference type="Proteomes" id="UP001243330">
    <property type="component" value="Unassembled WGS sequence"/>
</dbReference>
<evidence type="ECO:0000313" key="3">
    <source>
        <dbReference type="Proteomes" id="UP001243330"/>
    </source>
</evidence>
<accession>A0AAD9A8B7</accession>
<dbReference type="EMBL" id="JAQOWY010000422">
    <property type="protein sequence ID" value="KAK1842290.1"/>
    <property type="molecule type" value="Genomic_DNA"/>
</dbReference>
<evidence type="ECO:0000256" key="1">
    <source>
        <dbReference type="SAM" id="MobiDB-lite"/>
    </source>
</evidence>